<evidence type="ECO:0000313" key="2">
    <source>
        <dbReference type="EMBL" id="TPP60788.1"/>
    </source>
</evidence>
<dbReference type="STRING" id="46835.A0A504YSN0"/>
<dbReference type="SUPFAM" id="SSF103657">
    <property type="entry name" value="BAR/IMD domain-like"/>
    <property type="match status" value="1"/>
</dbReference>
<reference evidence="2 3" key="1">
    <citation type="submission" date="2019-04" db="EMBL/GenBank/DDBJ databases">
        <title>Annotation for the trematode Fasciola gigantica.</title>
        <authorList>
            <person name="Choi Y.-J."/>
        </authorList>
    </citation>
    <scope>NUCLEOTIDE SEQUENCE [LARGE SCALE GENOMIC DNA]</scope>
    <source>
        <strain evidence="2">Uganda_cow_1</strain>
    </source>
</reference>
<evidence type="ECO:0000313" key="3">
    <source>
        <dbReference type="Proteomes" id="UP000316759"/>
    </source>
</evidence>
<keyword evidence="3" id="KW-1185">Reference proteome</keyword>
<gene>
    <name evidence="2" type="ORF">FGIG_03778</name>
</gene>
<protein>
    <recommendedName>
        <fullName evidence="1">BAR domain-containing protein</fullName>
    </recommendedName>
</protein>
<feature type="domain" description="BAR" evidence="1">
    <location>
        <begin position="5"/>
        <end position="212"/>
    </location>
</feature>
<dbReference type="Gene3D" id="1.20.1270.60">
    <property type="entry name" value="Arfaptin homology (AH) domain/BAR domain"/>
    <property type="match status" value="2"/>
</dbReference>
<evidence type="ECO:0000259" key="1">
    <source>
        <dbReference type="SMART" id="SM00721"/>
    </source>
</evidence>
<organism evidence="2 3">
    <name type="scientific">Fasciola gigantica</name>
    <name type="common">Giant liver fluke</name>
    <dbReference type="NCBI Taxonomy" id="46835"/>
    <lineage>
        <taxon>Eukaryota</taxon>
        <taxon>Metazoa</taxon>
        <taxon>Spiralia</taxon>
        <taxon>Lophotrochozoa</taxon>
        <taxon>Platyhelminthes</taxon>
        <taxon>Trematoda</taxon>
        <taxon>Digenea</taxon>
        <taxon>Plagiorchiida</taxon>
        <taxon>Echinostomata</taxon>
        <taxon>Echinostomatoidea</taxon>
        <taxon>Fasciolidae</taxon>
        <taxon>Fasciola</taxon>
    </lineage>
</organism>
<dbReference type="EMBL" id="SUNJ01008960">
    <property type="protein sequence ID" value="TPP60788.1"/>
    <property type="molecule type" value="Genomic_DNA"/>
</dbReference>
<comment type="caution">
    <text evidence="2">The sequence shown here is derived from an EMBL/GenBank/DDBJ whole genome shotgun (WGS) entry which is preliminary data.</text>
</comment>
<name>A0A504YSN0_FASGI</name>
<proteinExistence type="predicted"/>
<dbReference type="Pfam" id="PF03114">
    <property type="entry name" value="BAR"/>
    <property type="match status" value="2"/>
</dbReference>
<dbReference type="Proteomes" id="UP000316759">
    <property type="component" value="Unassembled WGS sequence"/>
</dbReference>
<dbReference type="InterPro" id="IPR004148">
    <property type="entry name" value="BAR_dom"/>
</dbReference>
<accession>A0A504YSN0</accession>
<sequence>MDFKKFSSDANTFFSRALQKTEEALKTTDKTLLDANLENSIKQCEMRQRWASGLIQMIENVIQPNPAIRMEDMVLKGFDRKKERLTTGEVLGDTFSRIGNELGSGTPHGKNHTQFLKIKERTKLEEARLDLDRSKTLLKRARDDAAKKTQIEQQLNEAQTLFNRQCDVTRKVMDHCISKFDEHKSVCKAFLRAQLQYYQSCVDHVEGAIQSL</sequence>
<dbReference type="GO" id="GO:0005737">
    <property type="term" value="C:cytoplasm"/>
    <property type="evidence" value="ECO:0007669"/>
    <property type="project" value="InterPro"/>
</dbReference>
<dbReference type="AlphaFoldDB" id="A0A504YSN0"/>
<dbReference type="InterPro" id="IPR027267">
    <property type="entry name" value="AH/BAR_dom_sf"/>
</dbReference>
<dbReference type="OrthoDB" id="14167at2759"/>
<dbReference type="SMART" id="SM00721">
    <property type="entry name" value="BAR"/>
    <property type="match status" value="1"/>
</dbReference>